<evidence type="ECO:0000256" key="2">
    <source>
        <dbReference type="ARBA" id="ARBA00006275"/>
    </source>
</evidence>
<dbReference type="SUPFAM" id="SSF48452">
    <property type="entry name" value="TPR-like"/>
    <property type="match status" value="1"/>
</dbReference>
<sequence>MKKIILPFIGLALCGLQSCVDLDMAPHNQVASGNMWTNSTLTNQGVAAIYQRLRGWGVYNQDYSNATPAFEALGMTTDPYRTPPYTKGTAGSSDGLFSNAWKNFYEGVHRANDAIQALSQPGGGGVDDETRLRLLCESKFLRAFYYTRLNELFGRYGLGVPLYLEPLESVAECTKSQSPESEVWAQVIQDLTDCINEPNFPDHYQETGRACKGAAYTLRGRIYLMLGAKYNYDNTVGTVTSTSIDQDLLRKAIADFEKVEECGFSLFQGGYKELFTEENEGCEEMIFSVSNTDKMEGYGNATQRYCGTRSMVGHDGVEGWSYFAPSNALVDMYEYKDEQRDFDWNDIIPGYFDISANDRLIYFLRDSLANGQPLGGTELRKMIRQKIDIVSEGNRSLYLPEGNEARLKKAWENRDPRLRYNVILPYDEVYLGGDAQRLNAGDMNPVPYVFRWPVKQQRHYVDLQEDPSWGVTAPYDLMQDGSSEAEFAYRYRKFVMEGYECEYAQNSPIDEPVFRYAYVLLMWAEALAQLDDLNGAAEKVNMVRQRPSVEMWPYTFTSKEDALNKIRNESRRELCMEGVNFFEELRWGTLRETEFEPFMNYIAGAKTCNGIQSSGNGGASWSTTNDYSIWPVPSTEVEKNPNLQKTPGWLY</sequence>
<comment type="subcellular location">
    <subcellularLocation>
        <location evidence="1">Cell outer membrane</location>
    </subcellularLocation>
</comment>
<evidence type="ECO:0000256" key="6">
    <source>
        <dbReference type="SAM" id="MobiDB-lite"/>
    </source>
</evidence>
<dbReference type="InterPro" id="IPR011990">
    <property type="entry name" value="TPR-like_helical_dom_sf"/>
</dbReference>
<evidence type="ECO:0000256" key="5">
    <source>
        <dbReference type="ARBA" id="ARBA00023237"/>
    </source>
</evidence>
<feature type="region of interest" description="Disordered" evidence="6">
    <location>
        <begin position="632"/>
        <end position="651"/>
    </location>
</feature>
<dbReference type="AlphaFoldDB" id="A0A9D2HYM3"/>
<comment type="similarity">
    <text evidence="2">Belongs to the SusD family.</text>
</comment>
<gene>
    <name evidence="9" type="ORF">H9950_10015</name>
</gene>
<accession>A0A9D2HYM3</accession>
<evidence type="ECO:0000259" key="8">
    <source>
        <dbReference type="Pfam" id="PF14322"/>
    </source>
</evidence>
<proteinExistence type="inferred from homology"/>
<reference evidence="9" key="2">
    <citation type="submission" date="2021-04" db="EMBL/GenBank/DDBJ databases">
        <authorList>
            <person name="Gilroy R."/>
        </authorList>
    </citation>
    <scope>NUCLEOTIDE SEQUENCE</scope>
    <source>
        <strain evidence="9">ChiHjej12B11-9795</strain>
    </source>
</reference>
<dbReference type="Proteomes" id="UP000823862">
    <property type="component" value="Unassembled WGS sequence"/>
</dbReference>
<dbReference type="EMBL" id="DWZI01000049">
    <property type="protein sequence ID" value="HJA86503.1"/>
    <property type="molecule type" value="Genomic_DNA"/>
</dbReference>
<comment type="caution">
    <text evidence="9">The sequence shown here is derived from an EMBL/GenBank/DDBJ whole genome shotgun (WGS) entry which is preliminary data.</text>
</comment>
<dbReference type="Pfam" id="PF14322">
    <property type="entry name" value="SusD-like_3"/>
    <property type="match status" value="1"/>
</dbReference>
<keyword evidence="5" id="KW-0998">Cell outer membrane</keyword>
<dbReference type="InterPro" id="IPR012944">
    <property type="entry name" value="SusD_RagB_dom"/>
</dbReference>
<evidence type="ECO:0000313" key="10">
    <source>
        <dbReference type="Proteomes" id="UP000823862"/>
    </source>
</evidence>
<feature type="domain" description="SusD-like N-terminal" evidence="8">
    <location>
        <begin position="92"/>
        <end position="224"/>
    </location>
</feature>
<evidence type="ECO:0000256" key="3">
    <source>
        <dbReference type="ARBA" id="ARBA00022729"/>
    </source>
</evidence>
<feature type="domain" description="RagB/SusD" evidence="7">
    <location>
        <begin position="284"/>
        <end position="649"/>
    </location>
</feature>
<dbReference type="GO" id="GO:0009279">
    <property type="term" value="C:cell outer membrane"/>
    <property type="evidence" value="ECO:0007669"/>
    <property type="project" value="UniProtKB-SubCell"/>
</dbReference>
<evidence type="ECO:0000256" key="4">
    <source>
        <dbReference type="ARBA" id="ARBA00023136"/>
    </source>
</evidence>
<organism evidence="9 10">
    <name type="scientific">Candidatus Bacteroides avicola</name>
    <dbReference type="NCBI Taxonomy" id="2838468"/>
    <lineage>
        <taxon>Bacteria</taxon>
        <taxon>Pseudomonadati</taxon>
        <taxon>Bacteroidota</taxon>
        <taxon>Bacteroidia</taxon>
        <taxon>Bacteroidales</taxon>
        <taxon>Bacteroidaceae</taxon>
        <taxon>Bacteroides</taxon>
    </lineage>
</organism>
<dbReference type="Gene3D" id="1.25.40.390">
    <property type="match status" value="1"/>
</dbReference>
<keyword evidence="3" id="KW-0732">Signal</keyword>
<name>A0A9D2HYM3_9BACE</name>
<protein>
    <submittedName>
        <fullName evidence="9">RagB/SusD family nutrient uptake outer membrane protein</fullName>
    </submittedName>
</protein>
<keyword evidence="4" id="KW-0472">Membrane</keyword>
<evidence type="ECO:0000259" key="7">
    <source>
        <dbReference type="Pfam" id="PF07980"/>
    </source>
</evidence>
<evidence type="ECO:0000313" key="9">
    <source>
        <dbReference type="EMBL" id="HJA86503.1"/>
    </source>
</evidence>
<dbReference type="InterPro" id="IPR033985">
    <property type="entry name" value="SusD-like_N"/>
</dbReference>
<dbReference type="Pfam" id="PF07980">
    <property type="entry name" value="SusD_RagB"/>
    <property type="match status" value="1"/>
</dbReference>
<dbReference type="PROSITE" id="PS51257">
    <property type="entry name" value="PROKAR_LIPOPROTEIN"/>
    <property type="match status" value="1"/>
</dbReference>
<evidence type="ECO:0000256" key="1">
    <source>
        <dbReference type="ARBA" id="ARBA00004442"/>
    </source>
</evidence>
<reference evidence="9" key="1">
    <citation type="journal article" date="2021" name="PeerJ">
        <title>Extensive microbial diversity within the chicken gut microbiome revealed by metagenomics and culture.</title>
        <authorList>
            <person name="Gilroy R."/>
            <person name="Ravi A."/>
            <person name="Getino M."/>
            <person name="Pursley I."/>
            <person name="Horton D.L."/>
            <person name="Alikhan N.F."/>
            <person name="Baker D."/>
            <person name="Gharbi K."/>
            <person name="Hall N."/>
            <person name="Watson M."/>
            <person name="Adriaenssens E.M."/>
            <person name="Foster-Nyarko E."/>
            <person name="Jarju S."/>
            <person name="Secka A."/>
            <person name="Antonio M."/>
            <person name="Oren A."/>
            <person name="Chaudhuri R.R."/>
            <person name="La Ragione R."/>
            <person name="Hildebrand F."/>
            <person name="Pallen M.J."/>
        </authorList>
    </citation>
    <scope>NUCLEOTIDE SEQUENCE</scope>
    <source>
        <strain evidence="9">ChiHjej12B11-9795</strain>
    </source>
</reference>